<gene>
    <name evidence="7" type="ORF">TCAL_08984</name>
</gene>
<dbReference type="FunFam" id="2.10.90.10:FF:000035">
    <property type="entry name" value="Spz1"/>
    <property type="match status" value="1"/>
</dbReference>
<dbReference type="InterPro" id="IPR029034">
    <property type="entry name" value="Cystine-knot_cytokine"/>
</dbReference>
<dbReference type="GO" id="GO:0008083">
    <property type="term" value="F:growth factor activity"/>
    <property type="evidence" value="ECO:0007669"/>
    <property type="project" value="TreeGrafter"/>
</dbReference>
<dbReference type="Proteomes" id="UP000318571">
    <property type="component" value="Chromosome 11"/>
</dbReference>
<evidence type="ECO:0000313" key="7">
    <source>
        <dbReference type="EMBL" id="TRY78392.1"/>
    </source>
</evidence>
<dbReference type="InterPro" id="IPR052444">
    <property type="entry name" value="Spz/Toll_ligand-like"/>
</dbReference>
<dbReference type="SUPFAM" id="SSF57501">
    <property type="entry name" value="Cystine-knot cytokines"/>
    <property type="match status" value="1"/>
</dbReference>
<feature type="signal peptide" evidence="5">
    <location>
        <begin position="1"/>
        <end position="22"/>
    </location>
</feature>
<dbReference type="GO" id="GO:0005615">
    <property type="term" value="C:extracellular space"/>
    <property type="evidence" value="ECO:0007669"/>
    <property type="project" value="UniProtKB-ARBA"/>
</dbReference>
<evidence type="ECO:0000256" key="5">
    <source>
        <dbReference type="SAM" id="SignalP"/>
    </source>
</evidence>
<dbReference type="AlphaFoldDB" id="A0A553PL55"/>
<keyword evidence="2" id="KW-1015">Disulfide bond</keyword>
<dbReference type="EMBL" id="VCGU01000003">
    <property type="protein sequence ID" value="TRY78392.1"/>
    <property type="molecule type" value="Genomic_DNA"/>
</dbReference>
<dbReference type="PANTHER" id="PTHR23199:SF12">
    <property type="entry name" value="NEUROTROPHIN 1-RELATED"/>
    <property type="match status" value="1"/>
</dbReference>
<dbReference type="Gene3D" id="2.10.90.10">
    <property type="entry name" value="Cystine-knot cytokines"/>
    <property type="match status" value="1"/>
</dbReference>
<accession>A0A553PL55</accession>
<evidence type="ECO:0000256" key="2">
    <source>
        <dbReference type="ARBA" id="ARBA00023157"/>
    </source>
</evidence>
<evidence type="ECO:0000256" key="3">
    <source>
        <dbReference type="ARBA" id="ARBA00023180"/>
    </source>
</evidence>
<evidence type="ECO:0000313" key="8">
    <source>
        <dbReference type="Proteomes" id="UP000318571"/>
    </source>
</evidence>
<keyword evidence="3" id="KW-0325">Glycoprotein</keyword>
<comment type="caution">
    <text evidence="7">The sequence shown here is derived from an EMBL/GenBank/DDBJ whole genome shotgun (WGS) entry which is preliminary data.</text>
</comment>
<sequence>MTKGILLVCLSITCWIWNPSVAHVKSILGHDVHPPESLTAQYYEQHKHDGDVTPTCAGNASHPNGATKFCLHDHEYPISQIEHAIKYHYHAVASIYKDVILNTDLSVDHLATLEQEHFLCPSHVEYTRPLRAINTHGKWSIIVNNIPASYDHLTQTVRIEKCKFEHYPCPLLPACYESKCVQKYTYHRFLVYNPKDYYYPFRVETFKLPSSCDCIASEYNYHDHLNSKNPYTGSKTVKQYHAPEPVQIIQDYVKKEIISPIYYPKTDQSSSNFNKNGPPHYVDKTLG</sequence>
<organism evidence="7 8">
    <name type="scientific">Tigriopus californicus</name>
    <name type="common">Marine copepod</name>
    <dbReference type="NCBI Taxonomy" id="6832"/>
    <lineage>
        <taxon>Eukaryota</taxon>
        <taxon>Metazoa</taxon>
        <taxon>Ecdysozoa</taxon>
        <taxon>Arthropoda</taxon>
        <taxon>Crustacea</taxon>
        <taxon>Multicrustacea</taxon>
        <taxon>Hexanauplia</taxon>
        <taxon>Copepoda</taxon>
        <taxon>Harpacticoida</taxon>
        <taxon>Harpacticidae</taxon>
        <taxon>Tigriopus</taxon>
    </lineage>
</organism>
<name>A0A553PL55_TIGCA</name>
<dbReference type="InterPro" id="IPR032104">
    <property type="entry name" value="Spaetzle"/>
</dbReference>
<proteinExistence type="predicted"/>
<dbReference type="PANTHER" id="PTHR23199">
    <property type="entry name" value="NEUROTROPHIN 1-RELATED"/>
    <property type="match status" value="1"/>
</dbReference>
<keyword evidence="1 5" id="KW-0732">Signal</keyword>
<evidence type="ECO:0000256" key="1">
    <source>
        <dbReference type="ARBA" id="ARBA00022729"/>
    </source>
</evidence>
<dbReference type="Pfam" id="PF16077">
    <property type="entry name" value="Spaetzle"/>
    <property type="match status" value="1"/>
</dbReference>
<feature type="domain" description="Spaetzle" evidence="6">
    <location>
        <begin position="118"/>
        <end position="215"/>
    </location>
</feature>
<evidence type="ECO:0000259" key="6">
    <source>
        <dbReference type="Pfam" id="PF16077"/>
    </source>
</evidence>
<feature type="region of interest" description="Disordered" evidence="4">
    <location>
        <begin position="268"/>
        <end position="287"/>
    </location>
</feature>
<keyword evidence="8" id="KW-1185">Reference proteome</keyword>
<dbReference type="GO" id="GO:0021556">
    <property type="term" value="P:central nervous system formation"/>
    <property type="evidence" value="ECO:0007669"/>
    <property type="project" value="TreeGrafter"/>
</dbReference>
<evidence type="ECO:0000256" key="4">
    <source>
        <dbReference type="SAM" id="MobiDB-lite"/>
    </source>
</evidence>
<protein>
    <recommendedName>
        <fullName evidence="6">Spaetzle domain-containing protein</fullName>
    </recommendedName>
</protein>
<dbReference type="OrthoDB" id="6492393at2759"/>
<feature type="chain" id="PRO_5022162174" description="Spaetzle domain-containing protein" evidence="5">
    <location>
        <begin position="23"/>
        <end position="287"/>
    </location>
</feature>
<dbReference type="GO" id="GO:0045087">
    <property type="term" value="P:innate immune response"/>
    <property type="evidence" value="ECO:0007669"/>
    <property type="project" value="TreeGrafter"/>
</dbReference>
<reference evidence="7 8" key="1">
    <citation type="journal article" date="2018" name="Nat. Ecol. Evol.">
        <title>Genomic signatures of mitonuclear coevolution across populations of Tigriopus californicus.</title>
        <authorList>
            <person name="Barreto F.S."/>
            <person name="Watson E.T."/>
            <person name="Lima T.G."/>
            <person name="Willett C.S."/>
            <person name="Edmands S."/>
            <person name="Li W."/>
            <person name="Burton R.S."/>
        </authorList>
    </citation>
    <scope>NUCLEOTIDE SEQUENCE [LARGE SCALE GENOMIC DNA]</scope>
    <source>
        <strain evidence="7 8">San Diego</strain>
    </source>
</reference>
<dbReference type="GO" id="GO:0005121">
    <property type="term" value="F:Toll binding"/>
    <property type="evidence" value="ECO:0007669"/>
    <property type="project" value="TreeGrafter"/>
</dbReference>